<dbReference type="Proteomes" id="UP000325440">
    <property type="component" value="Unassembled WGS sequence"/>
</dbReference>
<protein>
    <submittedName>
        <fullName evidence="2">Uncharacterized protein</fullName>
    </submittedName>
</protein>
<feature type="region of interest" description="Disordered" evidence="1">
    <location>
        <begin position="118"/>
        <end position="141"/>
    </location>
</feature>
<keyword evidence="3" id="KW-1185">Reference proteome</keyword>
<dbReference type="EMBL" id="CABPRJ010000039">
    <property type="protein sequence ID" value="VVC26606.1"/>
    <property type="molecule type" value="Genomic_DNA"/>
</dbReference>
<name>A0A5E4M3R4_9HEMI</name>
<organism evidence="2 3">
    <name type="scientific">Cinara cedri</name>
    <dbReference type="NCBI Taxonomy" id="506608"/>
    <lineage>
        <taxon>Eukaryota</taxon>
        <taxon>Metazoa</taxon>
        <taxon>Ecdysozoa</taxon>
        <taxon>Arthropoda</taxon>
        <taxon>Hexapoda</taxon>
        <taxon>Insecta</taxon>
        <taxon>Pterygota</taxon>
        <taxon>Neoptera</taxon>
        <taxon>Paraneoptera</taxon>
        <taxon>Hemiptera</taxon>
        <taxon>Sternorrhyncha</taxon>
        <taxon>Aphidomorpha</taxon>
        <taxon>Aphidoidea</taxon>
        <taxon>Aphididae</taxon>
        <taxon>Lachninae</taxon>
        <taxon>Cinara</taxon>
    </lineage>
</organism>
<accession>A0A5E4M3R4</accession>
<dbReference type="AlphaFoldDB" id="A0A5E4M3R4"/>
<evidence type="ECO:0000313" key="3">
    <source>
        <dbReference type="Proteomes" id="UP000325440"/>
    </source>
</evidence>
<sequence>MDTALSTEAVTKTGRVDYPLLNSQTDTTRNQDRLFILLRYASNTETKKIFRTTFGSAKTTLQPSSGDGEKKQRSIHLAFGENNNLGIIKGRDYDERARRSEIPLLAVIEQYPIDKRPLKRPRGEVKIRSTENRGRTKSEDF</sequence>
<reference evidence="2 3" key="1">
    <citation type="submission" date="2019-08" db="EMBL/GenBank/DDBJ databases">
        <authorList>
            <person name="Alioto T."/>
            <person name="Alioto T."/>
            <person name="Gomez Garrido J."/>
        </authorList>
    </citation>
    <scope>NUCLEOTIDE SEQUENCE [LARGE SCALE GENOMIC DNA]</scope>
</reference>
<evidence type="ECO:0000256" key="1">
    <source>
        <dbReference type="SAM" id="MobiDB-lite"/>
    </source>
</evidence>
<evidence type="ECO:0000313" key="2">
    <source>
        <dbReference type="EMBL" id="VVC26606.1"/>
    </source>
</evidence>
<proteinExistence type="predicted"/>
<gene>
    <name evidence="2" type="ORF">CINCED_3A024859</name>
</gene>